<dbReference type="AlphaFoldDB" id="A0A1K0GYC6"/>
<accession>A0A1K0GYC6</accession>
<keyword evidence="2" id="KW-1185">Reference proteome</keyword>
<protein>
    <recommendedName>
        <fullName evidence="3">IrrE N-terminal-like domain-containing protein</fullName>
    </recommendedName>
</protein>
<comment type="caution">
    <text evidence="1">The sequence shown here is derived from an EMBL/GenBank/DDBJ whole genome shotgun (WGS) entry which is preliminary data.</text>
</comment>
<gene>
    <name evidence="1" type="ORF">BG844_09670</name>
</gene>
<reference evidence="1 2" key="1">
    <citation type="submission" date="2016-09" db="EMBL/GenBank/DDBJ databases">
        <title>Couchioplanes caeruleus draft genome sequence.</title>
        <authorList>
            <person name="Sheehan J."/>
            <person name="Caffrey P."/>
        </authorList>
    </citation>
    <scope>NUCLEOTIDE SEQUENCE [LARGE SCALE GENOMIC DNA]</scope>
    <source>
        <strain evidence="1 2">DSM 43634</strain>
    </source>
</reference>
<evidence type="ECO:0000313" key="2">
    <source>
        <dbReference type="Proteomes" id="UP000182486"/>
    </source>
</evidence>
<organism evidence="1 2">
    <name type="scientific">Couchioplanes caeruleus subsp. caeruleus</name>
    <dbReference type="NCBI Taxonomy" id="56427"/>
    <lineage>
        <taxon>Bacteria</taxon>
        <taxon>Bacillati</taxon>
        <taxon>Actinomycetota</taxon>
        <taxon>Actinomycetes</taxon>
        <taxon>Micromonosporales</taxon>
        <taxon>Micromonosporaceae</taxon>
        <taxon>Couchioplanes</taxon>
    </lineage>
</organism>
<sequence>MTSKYTRAIAGRLVARLPELPEPWHIEVLCRDVARLRGRPLTVHGVSLRGLPSGLWYDDGVSDRIIHRASATGYYRDHIILHELCHILAGHGVPRPKVVAEMTRTGPAGRAEQTRARLCDSIEEEVAETFATMVLRAAGQRPPRDLSVAERRAEELFGASRA</sequence>
<name>A0A1K0GYC6_9ACTN</name>
<dbReference type="RefSeq" id="WP_071804720.1">
    <property type="nucleotide sequence ID" value="NZ_MEIA01000098.1"/>
</dbReference>
<evidence type="ECO:0000313" key="1">
    <source>
        <dbReference type="EMBL" id="OJF14435.1"/>
    </source>
</evidence>
<dbReference type="Proteomes" id="UP000182486">
    <property type="component" value="Unassembled WGS sequence"/>
</dbReference>
<evidence type="ECO:0008006" key="3">
    <source>
        <dbReference type="Google" id="ProtNLM"/>
    </source>
</evidence>
<proteinExistence type="predicted"/>
<dbReference type="EMBL" id="MEIA01000098">
    <property type="protein sequence ID" value="OJF14435.1"/>
    <property type="molecule type" value="Genomic_DNA"/>
</dbReference>